<dbReference type="Gene3D" id="2.40.50.140">
    <property type="entry name" value="Nucleic acid-binding proteins"/>
    <property type="match status" value="1"/>
</dbReference>
<dbReference type="Gene3D" id="1.10.10.650">
    <property type="entry name" value="RuvA domain 2-like"/>
    <property type="match status" value="1"/>
</dbReference>
<proteinExistence type="predicted"/>
<dbReference type="SMART" id="SM00732">
    <property type="entry name" value="YqgFc"/>
    <property type="match status" value="1"/>
</dbReference>
<evidence type="ECO:0000313" key="3">
    <source>
        <dbReference type="EMBL" id="GAA2609599.1"/>
    </source>
</evidence>
<dbReference type="Pfam" id="PF17674">
    <property type="entry name" value="HHH_9"/>
    <property type="match status" value="1"/>
</dbReference>
<accession>A0ABN3Q3D1</accession>
<dbReference type="InterPro" id="IPR044146">
    <property type="entry name" value="S1_Tex"/>
</dbReference>
<dbReference type="InterPro" id="IPR023323">
    <property type="entry name" value="Tex-like_dom_sf"/>
</dbReference>
<dbReference type="PROSITE" id="PS50126">
    <property type="entry name" value="S1"/>
    <property type="match status" value="1"/>
</dbReference>
<dbReference type="SUPFAM" id="SSF50249">
    <property type="entry name" value="Nucleic acid-binding proteins"/>
    <property type="match status" value="1"/>
</dbReference>
<dbReference type="InterPro" id="IPR050437">
    <property type="entry name" value="Ribos_protein_bS1-like"/>
</dbReference>
<feature type="compositionally biased region" description="Gly residues" evidence="1">
    <location>
        <begin position="771"/>
        <end position="786"/>
    </location>
</feature>
<dbReference type="InterPro" id="IPR023319">
    <property type="entry name" value="Tex-like_HTH_dom_sf"/>
</dbReference>
<feature type="region of interest" description="Disordered" evidence="1">
    <location>
        <begin position="729"/>
        <end position="816"/>
    </location>
</feature>
<dbReference type="Proteomes" id="UP001501447">
    <property type="component" value="Unassembled WGS sequence"/>
</dbReference>
<reference evidence="3 4" key="1">
    <citation type="journal article" date="2019" name="Int. J. Syst. Evol. Microbiol.">
        <title>The Global Catalogue of Microorganisms (GCM) 10K type strain sequencing project: providing services to taxonomists for standard genome sequencing and annotation.</title>
        <authorList>
            <consortium name="The Broad Institute Genomics Platform"/>
            <consortium name="The Broad Institute Genome Sequencing Center for Infectious Disease"/>
            <person name="Wu L."/>
            <person name="Ma J."/>
        </authorList>
    </citation>
    <scope>NUCLEOTIDE SEQUENCE [LARGE SCALE GENOMIC DNA]</scope>
    <source>
        <strain evidence="3 4">JCM 16373</strain>
    </source>
</reference>
<dbReference type="PANTHER" id="PTHR10724:SF10">
    <property type="entry name" value="S1 RNA-BINDING DOMAIN-CONTAINING PROTEIN 1"/>
    <property type="match status" value="1"/>
</dbReference>
<dbReference type="SUPFAM" id="SSF47781">
    <property type="entry name" value="RuvA domain 2-like"/>
    <property type="match status" value="2"/>
</dbReference>
<gene>
    <name evidence="3" type="ORF">GCM10009863_23940</name>
</gene>
<sequence length="816" mass="87454">MTTTIEGRIAEELGVRERQVSAAVELLDGGSTVPFIARYRKEATEMLDDAQLRSLEERLRYLRELEERRESILESVRGQGKLTEELEAQLRAADSKARLEDIYLPFKPKRRTKAQIAREAGLEPLADGLLADPTTEPSAAAAAFVDAGAAEKGVADASAALEGARAILAERFSEDPDLIGELRERMWERGRLAAKVREGKEEQGAKFADYFDFSEDFTALPSHRILAMLRGEKEEVLDLTLEPEPAGEDAVQEGPSSYERSIAHRFGVRDEGRPADKWLAETVRWAWRTRVLVHLGIDLRTRLRTAAEDEAVRVFAANLRDLLLAAPAGTRATLGLDPGLRTGVKVAVIDATGKVAATDTVYPHAPHKRWEESLAKLAALAEGHGVELVAIGNGTASRETDKLAGELIAAKPELKLTKVMVSEAGASVYSASAFASRELPELDVSLRGAVSIARRLQDPLAELVKIDPKSIGVGQYQHDLSEVKLSRSLDAVVEDCVNGVGVDVNTASAPLLSRVSGIGSGLAENIVAHRDSNGPFKNRTELKDVARLGPKAFEQCAGFLRIRGGTDPLDASAVHPEAYPVVRGMVRTTGTDVTGIIGNSSALRALDPKDFVDDTFGLPTVTDILRELEKPGRDPRPAFRTAAFKEGVEKLSDLEPGLVLEGVVTNVAAFGAFVDVGVHQDGLVHVSAMSKTFVKDPRDVVKPGDIVKVRVLDVDEARKRISLTLRLDDEPEAGGGARRGGRDRRRGGEGREGGTENRGGGAPRQRQGSSKDGGGKGGGPRGGQKGGAKRRGGQSAAAPAPGNSEMAEALRRAGLA</sequence>
<dbReference type="InterPro" id="IPR012337">
    <property type="entry name" value="RNaseH-like_sf"/>
</dbReference>
<dbReference type="Pfam" id="PF09371">
    <property type="entry name" value="Tex_N"/>
    <property type="match status" value="1"/>
</dbReference>
<protein>
    <submittedName>
        <fullName evidence="3">Tex family protein</fullName>
    </submittedName>
</protein>
<dbReference type="Pfam" id="PF12836">
    <property type="entry name" value="HHH_3"/>
    <property type="match status" value="1"/>
</dbReference>
<dbReference type="PANTHER" id="PTHR10724">
    <property type="entry name" value="30S RIBOSOMAL PROTEIN S1"/>
    <property type="match status" value="1"/>
</dbReference>
<name>A0ABN3Q3D1_9ACTN</name>
<dbReference type="CDD" id="cd05685">
    <property type="entry name" value="S1_Tex"/>
    <property type="match status" value="1"/>
</dbReference>
<dbReference type="Pfam" id="PF22706">
    <property type="entry name" value="Tex_central_region"/>
    <property type="match status" value="1"/>
</dbReference>
<dbReference type="InterPro" id="IPR010994">
    <property type="entry name" value="RuvA_2-like"/>
</dbReference>
<feature type="compositionally biased region" description="Basic and acidic residues" evidence="1">
    <location>
        <begin position="746"/>
        <end position="755"/>
    </location>
</feature>
<dbReference type="SUPFAM" id="SSF158832">
    <property type="entry name" value="Tex N-terminal region-like"/>
    <property type="match status" value="1"/>
</dbReference>
<dbReference type="InterPro" id="IPR006641">
    <property type="entry name" value="YqgF/RNaseH-like_dom"/>
</dbReference>
<dbReference type="Gene3D" id="1.10.3500.10">
    <property type="entry name" value="Tex N-terminal region-like"/>
    <property type="match status" value="1"/>
</dbReference>
<dbReference type="InterPro" id="IPR041692">
    <property type="entry name" value="HHH_9"/>
</dbReference>
<dbReference type="Gene3D" id="3.30.420.140">
    <property type="entry name" value="YqgF/RNase H-like domain"/>
    <property type="match status" value="1"/>
</dbReference>
<dbReference type="SUPFAM" id="SSF53098">
    <property type="entry name" value="Ribonuclease H-like"/>
    <property type="match status" value="1"/>
</dbReference>
<dbReference type="EMBL" id="BAAARJ010000006">
    <property type="protein sequence ID" value="GAA2609599.1"/>
    <property type="molecule type" value="Genomic_DNA"/>
</dbReference>
<evidence type="ECO:0000313" key="4">
    <source>
        <dbReference type="Proteomes" id="UP001501447"/>
    </source>
</evidence>
<dbReference type="InterPro" id="IPR055179">
    <property type="entry name" value="Tex-like_central_region"/>
</dbReference>
<evidence type="ECO:0000259" key="2">
    <source>
        <dbReference type="PROSITE" id="PS50126"/>
    </source>
</evidence>
<dbReference type="Pfam" id="PF16921">
    <property type="entry name" value="Tex_YqgF"/>
    <property type="match status" value="1"/>
</dbReference>
<organism evidence="3 4">
    <name type="scientific">Streptomyces axinellae</name>
    <dbReference type="NCBI Taxonomy" id="552788"/>
    <lineage>
        <taxon>Bacteria</taxon>
        <taxon>Bacillati</taxon>
        <taxon>Actinomycetota</taxon>
        <taxon>Actinomycetes</taxon>
        <taxon>Kitasatosporales</taxon>
        <taxon>Streptomycetaceae</taxon>
        <taxon>Streptomyces</taxon>
    </lineage>
</organism>
<comment type="caution">
    <text evidence="3">The sequence shown here is derived from an EMBL/GenBank/DDBJ whole genome shotgun (WGS) entry which is preliminary data.</text>
</comment>
<dbReference type="InterPro" id="IPR012340">
    <property type="entry name" value="NA-bd_OB-fold"/>
</dbReference>
<dbReference type="Gene3D" id="1.10.150.310">
    <property type="entry name" value="Tex RuvX-like domain-like"/>
    <property type="match status" value="1"/>
</dbReference>
<dbReference type="SMART" id="SM00316">
    <property type="entry name" value="S1"/>
    <property type="match status" value="1"/>
</dbReference>
<feature type="domain" description="S1 motif" evidence="2">
    <location>
        <begin position="657"/>
        <end position="726"/>
    </location>
</feature>
<dbReference type="InterPro" id="IPR018974">
    <property type="entry name" value="Tex-like_N"/>
</dbReference>
<dbReference type="RefSeq" id="WP_344565001.1">
    <property type="nucleotide sequence ID" value="NZ_BAAARJ010000006.1"/>
</dbReference>
<evidence type="ECO:0000256" key="1">
    <source>
        <dbReference type="SAM" id="MobiDB-lite"/>
    </source>
</evidence>
<dbReference type="InterPro" id="IPR003029">
    <property type="entry name" value="S1_domain"/>
</dbReference>
<dbReference type="InterPro" id="IPR037027">
    <property type="entry name" value="YqgF/RNaseH-like_dom_sf"/>
</dbReference>
<dbReference type="Pfam" id="PF00575">
    <property type="entry name" value="S1"/>
    <property type="match status" value="1"/>
</dbReference>
<dbReference type="InterPro" id="IPR032639">
    <property type="entry name" value="Tex_YqgF"/>
</dbReference>
<keyword evidence="4" id="KW-1185">Reference proteome</keyword>